<gene>
    <name evidence="4" type="primary">purN</name>
    <name evidence="6" type="ORF">DPF_2317</name>
</gene>
<evidence type="ECO:0000259" key="5">
    <source>
        <dbReference type="Pfam" id="PF00551"/>
    </source>
</evidence>
<feature type="binding site" evidence="4">
    <location>
        <position position="66"/>
    </location>
    <ligand>
        <name>(6R)-10-formyltetrahydrofolate</name>
        <dbReference type="ChEBI" id="CHEBI:195366"/>
    </ligand>
</feature>
<dbReference type="CDD" id="cd08645">
    <property type="entry name" value="FMT_core_GART"/>
    <property type="match status" value="1"/>
</dbReference>
<evidence type="ECO:0000256" key="4">
    <source>
        <dbReference type="HAMAP-Rule" id="MF_01930"/>
    </source>
</evidence>
<dbReference type="InterPro" id="IPR036477">
    <property type="entry name" value="Formyl_transf_N_sf"/>
</dbReference>
<feature type="site" description="Raises pKa of active site His" evidence="4">
    <location>
        <position position="146"/>
    </location>
</feature>
<protein>
    <recommendedName>
        <fullName evidence="4">Phosphoribosylglycinamide formyltransferase</fullName>
        <ecNumber evidence="4">2.1.2.2</ecNumber>
    </recommendedName>
    <alternativeName>
        <fullName evidence="4">5'-phosphoribosylglycinamide transformylase</fullName>
    </alternativeName>
    <alternativeName>
        <fullName evidence="4">GAR transformylase</fullName>
        <shortName evidence="4">GART</shortName>
    </alternativeName>
</protein>
<dbReference type="Proteomes" id="UP000095200">
    <property type="component" value="Unassembled WGS sequence"/>
</dbReference>
<dbReference type="AlphaFoldDB" id="A0A194AJU4"/>
<dbReference type="Gene3D" id="3.40.50.170">
    <property type="entry name" value="Formyl transferase, N-terminal domain"/>
    <property type="match status" value="1"/>
</dbReference>
<feature type="active site" description="Proton donor" evidence="4">
    <location>
        <position position="110"/>
    </location>
</feature>
<evidence type="ECO:0000256" key="2">
    <source>
        <dbReference type="ARBA" id="ARBA00022679"/>
    </source>
</evidence>
<dbReference type="PANTHER" id="PTHR43369">
    <property type="entry name" value="PHOSPHORIBOSYLGLYCINAMIDE FORMYLTRANSFERASE"/>
    <property type="match status" value="1"/>
</dbReference>
<keyword evidence="2 4" id="KW-0808">Transferase</keyword>
<name>A0A194AJU4_9BACT</name>
<comment type="similarity">
    <text evidence="4">Belongs to the GART family.</text>
</comment>
<keyword evidence="7" id="KW-1185">Reference proteome</keyword>
<dbReference type="GO" id="GO:0004644">
    <property type="term" value="F:phosphoribosylglycinamide formyltransferase activity"/>
    <property type="evidence" value="ECO:0007669"/>
    <property type="project" value="UniProtKB-UniRule"/>
</dbReference>
<dbReference type="NCBIfam" id="TIGR00639">
    <property type="entry name" value="PurN"/>
    <property type="match status" value="1"/>
</dbReference>
<feature type="binding site" evidence="4">
    <location>
        <position position="108"/>
    </location>
    <ligand>
        <name>(6R)-10-formyltetrahydrofolate</name>
        <dbReference type="ChEBI" id="CHEBI:195366"/>
    </ligand>
</feature>
<dbReference type="EMBL" id="BDFE01000020">
    <property type="protein sequence ID" value="GAU09588.1"/>
    <property type="molecule type" value="Genomic_DNA"/>
</dbReference>
<evidence type="ECO:0000256" key="3">
    <source>
        <dbReference type="ARBA" id="ARBA00022755"/>
    </source>
</evidence>
<dbReference type="GO" id="GO:0005829">
    <property type="term" value="C:cytosol"/>
    <property type="evidence" value="ECO:0007669"/>
    <property type="project" value="TreeGrafter"/>
</dbReference>
<dbReference type="GO" id="GO:0006189">
    <property type="term" value="P:'de novo' IMP biosynthetic process"/>
    <property type="evidence" value="ECO:0007669"/>
    <property type="project" value="UniProtKB-UniRule"/>
</dbReference>
<evidence type="ECO:0000313" key="7">
    <source>
        <dbReference type="Proteomes" id="UP000095200"/>
    </source>
</evidence>
<dbReference type="UniPathway" id="UPA00074">
    <property type="reaction ID" value="UER00126"/>
</dbReference>
<reference evidence="7" key="1">
    <citation type="submission" date="2016-06" db="EMBL/GenBank/DDBJ databases">
        <title>Draft genome sequence of Desulfoplanes formicivorans strain Pf12B.</title>
        <authorList>
            <person name="Watanabe M."/>
            <person name="Kojima H."/>
            <person name="Fukui M."/>
        </authorList>
    </citation>
    <scope>NUCLEOTIDE SEQUENCE [LARGE SCALE GENOMIC DNA]</scope>
    <source>
        <strain evidence="7">Pf12B</strain>
    </source>
</reference>
<dbReference type="HAMAP" id="MF_01930">
    <property type="entry name" value="PurN"/>
    <property type="match status" value="1"/>
</dbReference>
<feature type="domain" description="Formyl transferase N-terminal" evidence="5">
    <location>
        <begin position="5"/>
        <end position="183"/>
    </location>
</feature>
<evidence type="ECO:0000256" key="1">
    <source>
        <dbReference type="ARBA" id="ARBA00005054"/>
    </source>
</evidence>
<feature type="binding site" evidence="4">
    <location>
        <begin position="13"/>
        <end position="15"/>
    </location>
    <ligand>
        <name>N(1)-(5-phospho-beta-D-ribosyl)glycinamide</name>
        <dbReference type="ChEBI" id="CHEBI:143788"/>
    </ligand>
</feature>
<comment type="catalytic activity">
    <reaction evidence="4">
        <text>N(1)-(5-phospho-beta-D-ribosyl)glycinamide + (6R)-10-formyltetrahydrofolate = N(2)-formyl-N(1)-(5-phospho-beta-D-ribosyl)glycinamide + (6S)-5,6,7,8-tetrahydrofolate + H(+)</text>
        <dbReference type="Rhea" id="RHEA:15053"/>
        <dbReference type="ChEBI" id="CHEBI:15378"/>
        <dbReference type="ChEBI" id="CHEBI:57453"/>
        <dbReference type="ChEBI" id="CHEBI:143788"/>
        <dbReference type="ChEBI" id="CHEBI:147286"/>
        <dbReference type="ChEBI" id="CHEBI:195366"/>
        <dbReference type="EC" id="2.1.2.2"/>
    </reaction>
</comment>
<proteinExistence type="inferred from homology"/>
<dbReference type="PANTHER" id="PTHR43369:SF2">
    <property type="entry name" value="PHOSPHORIBOSYLGLYCINAMIDE FORMYLTRANSFERASE"/>
    <property type="match status" value="1"/>
</dbReference>
<accession>A0A194AJU4</accession>
<feature type="binding site" evidence="4">
    <location>
        <begin position="91"/>
        <end position="94"/>
    </location>
    <ligand>
        <name>(6R)-10-formyltetrahydrofolate</name>
        <dbReference type="ChEBI" id="CHEBI:195366"/>
    </ligand>
</feature>
<dbReference type="Pfam" id="PF00551">
    <property type="entry name" value="Formyl_trans_N"/>
    <property type="match status" value="1"/>
</dbReference>
<keyword evidence="3 4" id="KW-0658">Purine biosynthesis</keyword>
<organism evidence="6 7">
    <name type="scientific">Desulfoplanes formicivorans</name>
    <dbReference type="NCBI Taxonomy" id="1592317"/>
    <lineage>
        <taxon>Bacteria</taxon>
        <taxon>Pseudomonadati</taxon>
        <taxon>Thermodesulfobacteriota</taxon>
        <taxon>Desulfovibrionia</taxon>
        <taxon>Desulfovibrionales</taxon>
        <taxon>Desulfoplanaceae</taxon>
        <taxon>Desulfoplanes</taxon>
    </lineage>
</organism>
<dbReference type="RefSeq" id="WP_069859851.1">
    <property type="nucleotide sequence ID" value="NZ_BDFE01000020.1"/>
</dbReference>
<dbReference type="STRING" id="1592317.DPF_2317"/>
<dbReference type="SUPFAM" id="SSF53328">
    <property type="entry name" value="Formyltransferase"/>
    <property type="match status" value="1"/>
</dbReference>
<dbReference type="OrthoDB" id="9806170at2"/>
<sequence>MTLPIAVLISGSGTNLDAIIRAIEAKRLDARITVVISNNPDAYGLERAKAHCLPYQVIDHGDYASREAFDAVLAEAIRESGAKAVILAGFMRILSPSFISAFSGNVLNIHPAILPSFAGANAQRQQADFGVRLAGCTVHFVDEKMDNGPIVIQAVVPAYPDDNGDTLGQRILEYEHRIYPQAIQWLAQGRLKIQGRKVVVANAGKAKALPENGVLINPPLEEGF</sequence>
<comment type="function">
    <text evidence="4">Catalyzes the transfer of a formyl group from 10-formyltetrahydrofolate to 5-phospho-ribosyl-glycinamide (GAR), producing 5-phospho-ribosyl-N-formylglycinamide (FGAR) and tetrahydrofolate.</text>
</comment>
<dbReference type="InterPro" id="IPR004607">
    <property type="entry name" value="GART"/>
</dbReference>
<dbReference type="EC" id="2.1.2.2" evidence="4"/>
<comment type="pathway">
    <text evidence="1 4">Purine metabolism; IMP biosynthesis via de novo pathway; N(2)-formyl-N(1)-(5-phospho-D-ribosyl)glycinamide from N(1)-(5-phospho-D-ribosyl)glycinamide (10-formyl THF route): step 1/1.</text>
</comment>
<evidence type="ECO:0000313" key="6">
    <source>
        <dbReference type="EMBL" id="GAU09588.1"/>
    </source>
</evidence>
<comment type="caution">
    <text evidence="6">The sequence shown here is derived from an EMBL/GenBank/DDBJ whole genome shotgun (WGS) entry which is preliminary data.</text>
</comment>
<dbReference type="InterPro" id="IPR002376">
    <property type="entry name" value="Formyl_transf_N"/>
</dbReference>